<sequence length="397" mass="45690">MSVIYSQTEVYHILDVLGNGTFGKVVKCRRQSDGELVAVKIMSYDAIGSQLIKNELKLIATMLRSNLKTSHIVHFFEAFCDPSQHYLVFEMLEKNLYELQKENGFRPLPVRNIRTVTCQMLTALAKLRELAIIHADLKPENIMIVNQQRFPFRVKLIDFGSSSIFSEVRFVKEPYIQSRFYRAPEILLGLPFCEKVDMWSLGCVMAELYLGWPLYPGESEFEQVRYICETQGLPHSHLLNIATKTNLFFQLTIDQHGTPAWELRPSMQGPNGEIAEHRKYIFSSLDQLCNLNITKDNKTFCSEDEAAEITDCHYMVELIKRMLAFISHQRINPDAALRHSFITLTHLDSPDTQSYYDLSLRELQKALIQTSSTGHRVKNCNPKAEQETGNLGRLKEE</sequence>
<name>A0ACC5WJR6_PANGG</name>
<evidence type="ECO:0000313" key="2">
    <source>
        <dbReference type="Proteomes" id="UP000829447"/>
    </source>
</evidence>
<proteinExistence type="predicted"/>
<reference evidence="1 2" key="1">
    <citation type="journal article" date="2022" name="bioRxiv">
        <title>An ancient truncated duplication of the anti-Mullerian hormone receptor type 2 gene is a potential conserved master sex determinant in the Pangasiidae catfish family.</title>
        <authorList>
            <person name="Wen M."/>
            <person name="Pan Q."/>
            <person name="Jouanno E."/>
            <person name="Montfort J."/>
            <person name="Zahm M."/>
            <person name="Cabau C."/>
            <person name="Klopp C."/>
            <person name="Iampietro C."/>
            <person name="Roques C."/>
            <person name="Bouchez O."/>
            <person name="Castinel A."/>
            <person name="Donnadieu C."/>
            <person name="Parrinello H."/>
            <person name="Poncet C."/>
            <person name="Belmonte E."/>
            <person name="Gautier V."/>
            <person name="Avarre J.-C."/>
            <person name="Dugue R."/>
            <person name="Gustiano R."/>
            <person name="Ha T.T.T."/>
            <person name="Campet M."/>
            <person name="Sriphairoj K."/>
            <person name="Ribolli J."/>
            <person name="de Almeida F.L."/>
            <person name="Desvignes T."/>
            <person name="Postlethwait J.H."/>
            <person name="Bucao C.F."/>
            <person name="Robinson-Rechavi M."/>
            <person name="Bobe J."/>
            <person name="Herpin A."/>
            <person name="Guiguen Y."/>
        </authorList>
    </citation>
    <scope>NUCLEOTIDE SEQUENCE [LARGE SCALE GENOMIC DNA]</scope>
    <source>
        <strain evidence="1">YG-Dec2019</strain>
    </source>
</reference>
<protein>
    <submittedName>
        <fullName evidence="1">Uncharacterized protein</fullName>
    </submittedName>
</protein>
<gene>
    <name evidence="1" type="ORF">PGIGA_G00227100</name>
</gene>
<dbReference type="Proteomes" id="UP000829447">
    <property type="component" value="Linkage Group LG6"/>
</dbReference>
<keyword evidence="2" id="KW-1185">Reference proteome</keyword>
<organism evidence="1 2">
    <name type="scientific">Pangasianodon gigas</name>
    <name type="common">Mekong giant catfish</name>
    <name type="synonym">Pangasius gigas</name>
    <dbReference type="NCBI Taxonomy" id="30993"/>
    <lineage>
        <taxon>Eukaryota</taxon>
        <taxon>Metazoa</taxon>
        <taxon>Chordata</taxon>
        <taxon>Craniata</taxon>
        <taxon>Vertebrata</taxon>
        <taxon>Euteleostomi</taxon>
        <taxon>Actinopterygii</taxon>
        <taxon>Neopterygii</taxon>
        <taxon>Teleostei</taxon>
        <taxon>Ostariophysi</taxon>
        <taxon>Siluriformes</taxon>
        <taxon>Pangasiidae</taxon>
        <taxon>Pangasianodon</taxon>
    </lineage>
</organism>
<evidence type="ECO:0000313" key="1">
    <source>
        <dbReference type="EMBL" id="MCI4379359.1"/>
    </source>
</evidence>
<dbReference type="EMBL" id="CM040459">
    <property type="protein sequence ID" value="MCI4379359.1"/>
    <property type="molecule type" value="Genomic_DNA"/>
</dbReference>
<accession>A0ACC5WJR6</accession>
<comment type="caution">
    <text evidence="1">The sequence shown here is derived from an EMBL/GenBank/DDBJ whole genome shotgun (WGS) entry which is preliminary data.</text>
</comment>